<keyword evidence="3" id="KW-0812">Transmembrane</keyword>
<evidence type="ECO:0000256" key="1">
    <source>
        <dbReference type="SAM" id="Coils"/>
    </source>
</evidence>
<feature type="compositionally biased region" description="Low complexity" evidence="2">
    <location>
        <begin position="73"/>
        <end position="82"/>
    </location>
</feature>
<evidence type="ECO:0000256" key="3">
    <source>
        <dbReference type="SAM" id="Phobius"/>
    </source>
</evidence>
<evidence type="ECO:0000313" key="4">
    <source>
        <dbReference type="EMBL" id="KAF4125020.1"/>
    </source>
</evidence>
<dbReference type="GeneID" id="55970087"/>
<feature type="compositionally biased region" description="Low complexity" evidence="2">
    <location>
        <begin position="159"/>
        <end position="170"/>
    </location>
</feature>
<name>A0A9P4YZP4_9HYPO</name>
<evidence type="ECO:0000256" key="2">
    <source>
        <dbReference type="SAM" id="MobiDB-lite"/>
    </source>
</evidence>
<comment type="caution">
    <text evidence="4">The sequence shown here is derived from an EMBL/GenBank/DDBJ whole genome shotgun (WGS) entry which is preliminary data.</text>
</comment>
<dbReference type="OrthoDB" id="4179406at2759"/>
<feature type="compositionally biased region" description="Basic and acidic residues" evidence="2">
    <location>
        <begin position="96"/>
        <end position="106"/>
    </location>
</feature>
<evidence type="ECO:0000313" key="5">
    <source>
        <dbReference type="Proteomes" id="UP000749293"/>
    </source>
</evidence>
<organism evidence="4 5">
    <name type="scientific">Geosmithia morbida</name>
    <dbReference type="NCBI Taxonomy" id="1094350"/>
    <lineage>
        <taxon>Eukaryota</taxon>
        <taxon>Fungi</taxon>
        <taxon>Dikarya</taxon>
        <taxon>Ascomycota</taxon>
        <taxon>Pezizomycotina</taxon>
        <taxon>Sordariomycetes</taxon>
        <taxon>Hypocreomycetidae</taxon>
        <taxon>Hypocreales</taxon>
        <taxon>Bionectriaceae</taxon>
        <taxon>Geosmithia</taxon>
    </lineage>
</organism>
<accession>A0A9P4YZP4</accession>
<sequence length="600" mass="66737">MASRRRSNRNMPENVSGSWRMVEGDNESFDTSVVPAPQDDDDDHAADEGPHQGAFEPSTHQSFSGARHLPAHDSSSSRYGSQDSDDKSKAISSQDSIRDFSRHQDDPENILRSPFRPSMPGVEKSDGPELRMPILGSDGRGGDSVRRNPRRRCTTKTESSTAGASGGRASSRTRGHRHRSPDLNSQPRFEVLGLAPAALMNLLLWAANVARLALVYAQMPVAILLAVWITLGSLIMVENMVKQSIKTSMSPLCLLPGAVSVLHLPFCPSSDPHQPPADDEPRMVEFDDLMGVQGKLEQVLETSADGVSLPYEMKRSETAIRDLRTLVRASNLQSREELVQEFGSYIDVSRRAAADLQRFNTHCGATVDSVIAINRWTLRYLDTLAPANDPVSTDLGFMTRWSNWVWSPFLPENPYYNDFMILNKYVEHAAHVSDRITTLILEAQTVLALLSRAEDHLGLIHELSSRDASAVADRREDTLSLLWSMVGGNRARLHNLSQQMALLRRVSIQRSDAMRRVQSLILELEAIQAGLEDLRDRVAAPELTLYAFNTMPLSVHIETIDRGIQRLEDARARITAAETDRVRDALSRVGIVSEPWLEGR</sequence>
<gene>
    <name evidence="4" type="ORF">GMORB2_3859</name>
</gene>
<proteinExistence type="predicted"/>
<reference evidence="4" key="1">
    <citation type="submission" date="2020-03" db="EMBL/GenBank/DDBJ databases">
        <title>Site-based positive gene gene selection in Geosmithia morbida across the United States reveals a broad range of putative effectors and factors for local host and environmental adapation.</title>
        <authorList>
            <person name="Onufrak A."/>
            <person name="Murdoch R.W."/>
            <person name="Gazis R."/>
            <person name="Huff M."/>
            <person name="Staton M."/>
            <person name="Klingeman W."/>
            <person name="Hadziabdic D."/>
        </authorList>
    </citation>
    <scope>NUCLEOTIDE SEQUENCE</scope>
    <source>
        <strain evidence="4">1262</strain>
    </source>
</reference>
<feature type="region of interest" description="Disordered" evidence="2">
    <location>
        <begin position="1"/>
        <end position="184"/>
    </location>
</feature>
<keyword evidence="1" id="KW-0175">Coiled coil</keyword>
<feature type="coiled-coil region" evidence="1">
    <location>
        <begin position="517"/>
        <end position="580"/>
    </location>
</feature>
<feature type="transmembrane region" description="Helical" evidence="3">
    <location>
        <begin position="213"/>
        <end position="237"/>
    </location>
</feature>
<protein>
    <submittedName>
        <fullName evidence="4">Uncharacterized protein</fullName>
    </submittedName>
</protein>
<keyword evidence="3" id="KW-1133">Transmembrane helix</keyword>
<dbReference type="Proteomes" id="UP000749293">
    <property type="component" value="Unassembled WGS sequence"/>
</dbReference>
<dbReference type="RefSeq" id="XP_035323672.1">
    <property type="nucleotide sequence ID" value="XM_035465835.1"/>
</dbReference>
<dbReference type="AlphaFoldDB" id="A0A9P4YZP4"/>
<keyword evidence="3" id="KW-0472">Membrane</keyword>
<keyword evidence="5" id="KW-1185">Reference proteome</keyword>
<dbReference type="EMBL" id="JAANYQ010000003">
    <property type="protein sequence ID" value="KAF4125020.1"/>
    <property type="molecule type" value="Genomic_DNA"/>
</dbReference>